<dbReference type="AlphaFoldDB" id="A0A9P7XYK9"/>
<keyword evidence="2" id="KW-1185">Reference proteome</keyword>
<sequence length="200" mass="22454">MSSLKSTAALLCVDKYVCAATLPILYRDPFNMQPLHTGFGSFGNNRNIVLVLNKLVQVLFCSLPPSSSSSDDESIHDDDGIVTELLRAFYFQNQEQGDALVALDSTETCERRDKATTAATASTEQLLPPTLLPYSSYLTNISFEELNLELGRIQFTLGDFLDRLAFQDFLRRTGRADRYRAEEPLERYICGSKGEFRLFA</sequence>
<proteinExistence type="predicted"/>
<organism evidence="1 2">
    <name type="scientific">Linnemannia hyalina</name>
    <dbReference type="NCBI Taxonomy" id="64524"/>
    <lineage>
        <taxon>Eukaryota</taxon>
        <taxon>Fungi</taxon>
        <taxon>Fungi incertae sedis</taxon>
        <taxon>Mucoromycota</taxon>
        <taxon>Mortierellomycotina</taxon>
        <taxon>Mortierellomycetes</taxon>
        <taxon>Mortierellales</taxon>
        <taxon>Mortierellaceae</taxon>
        <taxon>Linnemannia</taxon>
    </lineage>
</organism>
<protein>
    <submittedName>
        <fullName evidence="1">Uncharacterized protein</fullName>
    </submittedName>
</protein>
<dbReference type="EMBL" id="JAHRHY010000005">
    <property type="protein sequence ID" value="KAG9069512.1"/>
    <property type="molecule type" value="Genomic_DNA"/>
</dbReference>
<evidence type="ECO:0000313" key="2">
    <source>
        <dbReference type="Proteomes" id="UP000707451"/>
    </source>
</evidence>
<reference evidence="1" key="1">
    <citation type="submission" date="2021-06" db="EMBL/GenBank/DDBJ databases">
        <title>Genome Sequence of Mortierella hyaline Strain SCG-10, a Cold-Adapted, Nitrate-Reducing Fungus Isolated from Soil in Minnesota, USA.</title>
        <authorList>
            <person name="Aldossari N."/>
        </authorList>
    </citation>
    <scope>NUCLEOTIDE SEQUENCE</scope>
    <source>
        <strain evidence="1">SCG-10</strain>
    </source>
</reference>
<gene>
    <name evidence="1" type="ORF">KI688_010415</name>
</gene>
<name>A0A9P7XYK9_9FUNG</name>
<evidence type="ECO:0000313" key="1">
    <source>
        <dbReference type="EMBL" id="KAG9069512.1"/>
    </source>
</evidence>
<accession>A0A9P7XYK9</accession>
<dbReference type="Proteomes" id="UP000707451">
    <property type="component" value="Unassembled WGS sequence"/>
</dbReference>
<comment type="caution">
    <text evidence="1">The sequence shown here is derived from an EMBL/GenBank/DDBJ whole genome shotgun (WGS) entry which is preliminary data.</text>
</comment>